<dbReference type="RefSeq" id="XP_011087142.1">
    <property type="nucleotide sequence ID" value="XM_011088840.2"/>
</dbReference>
<dbReference type="GeneID" id="105168707"/>
<evidence type="ECO:0000313" key="2">
    <source>
        <dbReference type="RefSeq" id="XP_011087142.1"/>
    </source>
</evidence>
<keyword evidence="1" id="KW-1185">Reference proteome</keyword>
<organism evidence="1 2">
    <name type="scientific">Sesamum indicum</name>
    <name type="common">Oriental sesame</name>
    <name type="synonym">Sesamum orientale</name>
    <dbReference type="NCBI Taxonomy" id="4182"/>
    <lineage>
        <taxon>Eukaryota</taxon>
        <taxon>Viridiplantae</taxon>
        <taxon>Streptophyta</taxon>
        <taxon>Embryophyta</taxon>
        <taxon>Tracheophyta</taxon>
        <taxon>Spermatophyta</taxon>
        <taxon>Magnoliopsida</taxon>
        <taxon>eudicotyledons</taxon>
        <taxon>Gunneridae</taxon>
        <taxon>Pentapetalae</taxon>
        <taxon>asterids</taxon>
        <taxon>lamiids</taxon>
        <taxon>Lamiales</taxon>
        <taxon>Pedaliaceae</taxon>
        <taxon>Sesamum</taxon>
    </lineage>
</organism>
<dbReference type="KEGG" id="sind:105168707"/>
<name>A0A6I9TNF1_SESIN</name>
<evidence type="ECO:0000313" key="1">
    <source>
        <dbReference type="Proteomes" id="UP000504604"/>
    </source>
</evidence>
<protein>
    <submittedName>
        <fullName evidence="2">Uncharacterized protein LOC105168707 isoform X1</fullName>
    </submittedName>
</protein>
<dbReference type="InParanoid" id="A0A6I9TNF1"/>
<sequence length="144" mass="16570">MHIQLSARKTIFGAGKMMTQPLLHASCIVVLELAGEASLLADWLRHKNIAAIFSVTILKYACVDKACTMDSVGQILSRQDRDGCYTKEKKKAYETMKPKRASKEEILRLMEEKNQLKEDIWSQGLRRKELHIAQRQTPWKELLQ</sequence>
<gene>
    <name evidence="2" type="primary">LOC105168707</name>
</gene>
<proteinExistence type="predicted"/>
<accession>A0A6I9TNF1</accession>
<reference evidence="2" key="1">
    <citation type="submission" date="2025-08" db="UniProtKB">
        <authorList>
            <consortium name="RefSeq"/>
        </authorList>
    </citation>
    <scope>IDENTIFICATION</scope>
</reference>
<dbReference type="AlphaFoldDB" id="A0A6I9TNF1"/>
<dbReference type="Proteomes" id="UP000504604">
    <property type="component" value="Linkage group LG8"/>
</dbReference>